<reference evidence="2" key="1">
    <citation type="journal article" date="2014" name="Int. J. Syst. Evol. Microbiol.">
        <title>Complete genome sequence of Corynebacterium casei LMG S-19264T (=DSM 44701T), isolated from a smear-ripened cheese.</title>
        <authorList>
            <consortium name="US DOE Joint Genome Institute (JGI-PGF)"/>
            <person name="Walter F."/>
            <person name="Albersmeier A."/>
            <person name="Kalinowski J."/>
            <person name="Ruckert C."/>
        </authorList>
    </citation>
    <scope>NUCLEOTIDE SEQUENCE</scope>
    <source>
        <strain evidence="2">JCM 4234</strain>
    </source>
</reference>
<evidence type="ECO:0000313" key="2">
    <source>
        <dbReference type="EMBL" id="GGS61835.1"/>
    </source>
</evidence>
<dbReference type="Proteomes" id="UP000653493">
    <property type="component" value="Unassembled WGS sequence"/>
</dbReference>
<proteinExistence type="predicted"/>
<dbReference type="AlphaFoldDB" id="A0A918GUV0"/>
<reference evidence="2" key="2">
    <citation type="submission" date="2020-09" db="EMBL/GenBank/DDBJ databases">
        <authorList>
            <person name="Sun Q."/>
            <person name="Ohkuma M."/>
        </authorList>
    </citation>
    <scope>NUCLEOTIDE SEQUENCE</scope>
    <source>
        <strain evidence="2">JCM 4234</strain>
    </source>
</reference>
<evidence type="ECO:0000256" key="1">
    <source>
        <dbReference type="SAM" id="MobiDB-lite"/>
    </source>
</evidence>
<feature type="region of interest" description="Disordered" evidence="1">
    <location>
        <begin position="60"/>
        <end position="114"/>
    </location>
</feature>
<sequence>MHGADNEVSEPLTFPWLVIRQDDNGNRYRVGRYATRDEAQKISEGLDERGHRQLYWVERVGQGRATPSTNSSDSARDIVRGGPSGIRRGLGQISPPPQESADAVRDEPASEMDDCADRRLQRARPLFEALSRLLPANARDRWPEEWMAEWVDLGKQPLRTRVAWLLRVTLRSGLYFAWSLRLAARRQRVQ</sequence>
<protein>
    <recommendedName>
        <fullName evidence="4">SPOR domain-containing protein</fullName>
    </recommendedName>
</protein>
<gene>
    <name evidence="2" type="ORF">GCM10010238_58520</name>
</gene>
<dbReference type="EMBL" id="BMSL01000026">
    <property type="protein sequence ID" value="GGS61835.1"/>
    <property type="molecule type" value="Genomic_DNA"/>
</dbReference>
<keyword evidence="3" id="KW-1185">Reference proteome</keyword>
<name>A0A918GUV0_STRGD</name>
<evidence type="ECO:0000313" key="3">
    <source>
        <dbReference type="Proteomes" id="UP000653493"/>
    </source>
</evidence>
<comment type="caution">
    <text evidence="2">The sequence shown here is derived from an EMBL/GenBank/DDBJ whole genome shotgun (WGS) entry which is preliminary data.</text>
</comment>
<evidence type="ECO:0008006" key="4">
    <source>
        <dbReference type="Google" id="ProtNLM"/>
    </source>
</evidence>
<organism evidence="2 3">
    <name type="scientific">Streptomyces griseoviridis</name>
    <dbReference type="NCBI Taxonomy" id="45398"/>
    <lineage>
        <taxon>Bacteria</taxon>
        <taxon>Bacillati</taxon>
        <taxon>Actinomycetota</taxon>
        <taxon>Actinomycetes</taxon>
        <taxon>Kitasatosporales</taxon>
        <taxon>Streptomycetaceae</taxon>
        <taxon>Streptomyces</taxon>
    </lineage>
</organism>
<accession>A0A918GUV0</accession>